<keyword evidence="11 23" id="KW-1133">Transmembrane helix</keyword>
<keyword evidence="25" id="KW-1185">Reference proteome</keyword>
<feature type="transmembrane region" description="Helical" evidence="23">
    <location>
        <begin position="401"/>
        <end position="429"/>
    </location>
</feature>
<dbReference type="Gene3D" id="1.20.120.1760">
    <property type="match status" value="1"/>
</dbReference>
<comment type="cofactor">
    <cofactor evidence="1">
        <name>Mn(2+)</name>
        <dbReference type="ChEBI" id="CHEBI:29035"/>
    </cofactor>
</comment>
<feature type="region of interest" description="Disordered" evidence="22">
    <location>
        <begin position="1"/>
        <end position="36"/>
    </location>
</feature>
<evidence type="ECO:0000256" key="19">
    <source>
        <dbReference type="ARBA" id="ARBA00070582"/>
    </source>
</evidence>
<dbReference type="Pfam" id="PF01066">
    <property type="entry name" value="CDP-OH_P_transf"/>
    <property type="match status" value="1"/>
</dbReference>
<dbReference type="GeneTree" id="ENSGT00940000154169"/>
<reference evidence="24" key="2">
    <citation type="submission" date="2025-09" db="UniProtKB">
        <authorList>
            <consortium name="Ensembl"/>
        </authorList>
    </citation>
    <scope>IDENTIFICATION</scope>
</reference>
<evidence type="ECO:0000256" key="14">
    <source>
        <dbReference type="ARBA" id="ARBA00023209"/>
    </source>
</evidence>
<keyword evidence="12" id="KW-0443">Lipid metabolism</keyword>
<dbReference type="GO" id="GO:0006661">
    <property type="term" value="P:phosphatidylinositol biosynthetic process"/>
    <property type="evidence" value="ECO:0007669"/>
    <property type="project" value="TreeGrafter"/>
</dbReference>
<dbReference type="InterPro" id="IPR043130">
    <property type="entry name" value="CDP-OH_PTrfase_TM_dom"/>
</dbReference>
<evidence type="ECO:0000313" key="24">
    <source>
        <dbReference type="Ensembl" id="ENSGEVP00005017923.1"/>
    </source>
</evidence>
<organism evidence="24 25">
    <name type="scientific">Gopherus evgoodei</name>
    <name type="common">Goodes thornscrub tortoise</name>
    <dbReference type="NCBI Taxonomy" id="1825980"/>
    <lineage>
        <taxon>Eukaryota</taxon>
        <taxon>Metazoa</taxon>
        <taxon>Chordata</taxon>
        <taxon>Craniata</taxon>
        <taxon>Vertebrata</taxon>
        <taxon>Euteleostomi</taxon>
        <taxon>Archelosauria</taxon>
        <taxon>Testudinata</taxon>
        <taxon>Testudines</taxon>
        <taxon>Cryptodira</taxon>
        <taxon>Durocryptodira</taxon>
        <taxon>Testudinoidea</taxon>
        <taxon>Testudinidae</taxon>
        <taxon>Gopherus</taxon>
    </lineage>
</organism>
<evidence type="ECO:0000256" key="6">
    <source>
        <dbReference type="ARBA" id="ARBA00022516"/>
    </source>
</evidence>
<evidence type="ECO:0000256" key="8">
    <source>
        <dbReference type="ARBA" id="ARBA00022692"/>
    </source>
</evidence>
<dbReference type="EC" id="2.7.8.11" evidence="5"/>
<comment type="function">
    <text evidence="18">Catalyzes the biosynthesis of phosphatidylinositol (PtdIns) as well as PtdIns:inositol exchange reaction. May thus act to reduce an excessive cellular PtdIns content. The exchange activity is due to the reverse reaction of PtdIns synthase and is dependent on CMP, which is tightly bound to the enzyme.</text>
</comment>
<evidence type="ECO:0000256" key="4">
    <source>
        <dbReference type="ARBA" id="ARBA00010441"/>
    </source>
</evidence>
<evidence type="ECO:0000256" key="23">
    <source>
        <dbReference type="SAM" id="Phobius"/>
    </source>
</evidence>
<evidence type="ECO:0000256" key="22">
    <source>
        <dbReference type="SAM" id="MobiDB-lite"/>
    </source>
</evidence>
<feature type="compositionally biased region" description="Pro residues" evidence="22">
    <location>
        <begin position="1"/>
        <end position="12"/>
    </location>
</feature>
<keyword evidence="10" id="KW-0460">Magnesium</keyword>
<feature type="transmembrane region" description="Helical" evidence="23">
    <location>
        <begin position="229"/>
        <end position="252"/>
    </location>
</feature>
<evidence type="ECO:0000256" key="10">
    <source>
        <dbReference type="ARBA" id="ARBA00022842"/>
    </source>
</evidence>
<keyword evidence="16" id="KW-1208">Phospholipid metabolism</keyword>
<dbReference type="Ensembl" id="ENSGEVT00005018830.1">
    <property type="protein sequence ID" value="ENSGEVP00005017923.1"/>
    <property type="gene ID" value="ENSGEVG00005012718.1"/>
</dbReference>
<evidence type="ECO:0000256" key="11">
    <source>
        <dbReference type="ARBA" id="ARBA00022989"/>
    </source>
</evidence>
<evidence type="ECO:0000256" key="1">
    <source>
        <dbReference type="ARBA" id="ARBA00001936"/>
    </source>
</evidence>
<comment type="catalytic activity">
    <reaction evidence="17">
        <text>a CDP-1,2-diacyl-sn-glycerol + myo-inositol = a 1,2-diacyl-sn-glycero-3-phospho-(1D-myo-inositol) + CMP + H(+)</text>
        <dbReference type="Rhea" id="RHEA:11580"/>
        <dbReference type="ChEBI" id="CHEBI:15378"/>
        <dbReference type="ChEBI" id="CHEBI:17268"/>
        <dbReference type="ChEBI" id="CHEBI:57880"/>
        <dbReference type="ChEBI" id="CHEBI:58332"/>
        <dbReference type="ChEBI" id="CHEBI:60377"/>
        <dbReference type="EC" id="2.7.8.11"/>
    </reaction>
    <physiologicalReaction direction="left-to-right" evidence="17">
        <dbReference type="Rhea" id="RHEA:11581"/>
    </physiologicalReaction>
    <physiologicalReaction direction="right-to-left" evidence="17">
        <dbReference type="Rhea" id="RHEA:11582"/>
    </physiologicalReaction>
</comment>
<accession>A0A8C4WLL1</accession>
<keyword evidence="14" id="KW-0594">Phospholipid biosynthesis</keyword>
<keyword evidence="7 21" id="KW-0808">Transferase</keyword>
<evidence type="ECO:0000256" key="17">
    <source>
        <dbReference type="ARBA" id="ARBA00050836"/>
    </source>
</evidence>
<evidence type="ECO:0000256" key="9">
    <source>
        <dbReference type="ARBA" id="ARBA00022723"/>
    </source>
</evidence>
<dbReference type="InterPro" id="IPR000462">
    <property type="entry name" value="CDP-OH_P_trans"/>
</dbReference>
<dbReference type="Proteomes" id="UP000694390">
    <property type="component" value="Unassembled WGS sequence"/>
</dbReference>
<gene>
    <name evidence="24" type="primary">CDIPT</name>
</gene>
<name>A0A8C4WLL1_9SAUR</name>
<dbReference type="InterPro" id="IPR048254">
    <property type="entry name" value="CDP_ALCOHOL_P_TRANSF_CS"/>
</dbReference>
<dbReference type="GO" id="GO:0003881">
    <property type="term" value="F:CDP-diacylglycerol-inositol 3-phosphatidyltransferase activity"/>
    <property type="evidence" value="ECO:0007669"/>
    <property type="project" value="UniProtKB-EC"/>
</dbReference>
<keyword evidence="6" id="KW-0444">Lipid biosynthesis</keyword>
<evidence type="ECO:0000256" key="18">
    <source>
        <dbReference type="ARBA" id="ARBA00057387"/>
    </source>
</evidence>
<comment type="similarity">
    <text evidence="4 21">Belongs to the CDP-alcohol phosphatidyltransferase class-I family.</text>
</comment>
<feature type="transmembrane region" description="Helical" evidence="23">
    <location>
        <begin position="363"/>
        <end position="381"/>
    </location>
</feature>
<dbReference type="GO" id="GO:0016020">
    <property type="term" value="C:membrane"/>
    <property type="evidence" value="ECO:0007669"/>
    <property type="project" value="UniProtKB-SubCell"/>
</dbReference>
<dbReference type="PROSITE" id="PS00379">
    <property type="entry name" value="CDP_ALCOHOL_P_TRANSF"/>
    <property type="match status" value="1"/>
</dbReference>
<evidence type="ECO:0000256" key="12">
    <source>
        <dbReference type="ARBA" id="ARBA00023098"/>
    </source>
</evidence>
<evidence type="ECO:0000256" key="15">
    <source>
        <dbReference type="ARBA" id="ARBA00023211"/>
    </source>
</evidence>
<dbReference type="GO" id="GO:0005794">
    <property type="term" value="C:Golgi apparatus"/>
    <property type="evidence" value="ECO:0007669"/>
    <property type="project" value="TreeGrafter"/>
</dbReference>
<evidence type="ECO:0000256" key="5">
    <source>
        <dbReference type="ARBA" id="ARBA00013212"/>
    </source>
</evidence>
<dbReference type="OrthoDB" id="10251079at2759"/>
<dbReference type="PANTHER" id="PTHR15362">
    <property type="entry name" value="PHOSPHATIDYLINOSITOL SYNTHASE"/>
    <property type="match status" value="1"/>
</dbReference>
<evidence type="ECO:0000313" key="25">
    <source>
        <dbReference type="Proteomes" id="UP000694390"/>
    </source>
</evidence>
<proteinExistence type="inferred from homology"/>
<evidence type="ECO:0000256" key="20">
    <source>
        <dbReference type="ARBA" id="ARBA00079946"/>
    </source>
</evidence>
<dbReference type="FunFam" id="1.20.120.1760:FF:000003">
    <property type="entry name" value="CDP-diacylglycerol--inositol 3-phosphatidyltransferase"/>
    <property type="match status" value="1"/>
</dbReference>
<evidence type="ECO:0000256" key="2">
    <source>
        <dbReference type="ARBA" id="ARBA00001946"/>
    </source>
</evidence>
<protein>
    <recommendedName>
        <fullName evidence="19">CDP-diacylglycerol--inositol 3-phosphatidyltransferase</fullName>
        <ecNumber evidence="5">2.7.8.11</ecNumber>
    </recommendedName>
    <alternativeName>
        <fullName evidence="20">Phosphatidylinositol synthase</fullName>
    </alternativeName>
</protein>
<dbReference type="AlphaFoldDB" id="A0A8C4WLL1"/>
<sequence>MGLTIPLPPLPASLPTSSPSGQLGTAQQGCGRGKSPGDLKGAAAICSSRSAQRQGWCIGWGDPRAGAGGQGWCIGCGDPRAGAGGQGWCIGWGGPQGWCRGAGLVHWLWGPQGWCRGAGLVHWLWGPQGWCRGAGLVHWLGGIPGLVQGGRVGALAGGDPRAGAGGQGWCIGWEGPQGWCRGARLVHWLGGPQGWWGGKAGALVVGIPGLTEGKAADPAPTEMMKDENIFLFVPNLIGYARVLLLFVAFYFMPSDPGPATASYLLSGLLDAFDGHAARALNQGTRFGAMLDMLTDRCATMCLLVNLALLDPPRALLYQLSMTLDIASHWLHLHSSVVRGSDSHKSIDLTGNPVLRVYYTSRPVLFLICAGNELFYCMLYLLHFTEGPAVLPGRLGLFRLILWVSTPIAALKSLISLVHLVSASCNIAALDMAERAKKK</sequence>
<evidence type="ECO:0000256" key="16">
    <source>
        <dbReference type="ARBA" id="ARBA00023264"/>
    </source>
</evidence>
<evidence type="ECO:0000256" key="3">
    <source>
        <dbReference type="ARBA" id="ARBA00004141"/>
    </source>
</evidence>
<keyword evidence="13 23" id="KW-0472">Membrane</keyword>
<reference evidence="24" key="1">
    <citation type="submission" date="2025-08" db="UniProtKB">
        <authorList>
            <consortium name="Ensembl"/>
        </authorList>
    </citation>
    <scope>IDENTIFICATION</scope>
</reference>
<keyword evidence="9" id="KW-0479">Metal-binding</keyword>
<comment type="subcellular location">
    <subcellularLocation>
        <location evidence="3">Membrane</location>
        <topology evidence="3">Multi-pass membrane protein</topology>
    </subcellularLocation>
</comment>
<keyword evidence="8 23" id="KW-0812">Transmembrane</keyword>
<keyword evidence="15" id="KW-0464">Manganese</keyword>
<dbReference type="PANTHER" id="PTHR15362:SF4">
    <property type="entry name" value="CDP-DIACYLGLYCEROL--INOSITOL 3-PHOSPHATIDYLTRANSFERASE"/>
    <property type="match status" value="1"/>
</dbReference>
<evidence type="ECO:0000256" key="7">
    <source>
        <dbReference type="ARBA" id="ARBA00022679"/>
    </source>
</evidence>
<evidence type="ECO:0000256" key="13">
    <source>
        <dbReference type="ARBA" id="ARBA00023136"/>
    </source>
</evidence>
<evidence type="ECO:0000256" key="21">
    <source>
        <dbReference type="RuleBase" id="RU003750"/>
    </source>
</evidence>
<comment type="cofactor">
    <cofactor evidence="2">
        <name>Mg(2+)</name>
        <dbReference type="ChEBI" id="CHEBI:18420"/>
    </cofactor>
</comment>
<dbReference type="GO" id="GO:0046872">
    <property type="term" value="F:metal ion binding"/>
    <property type="evidence" value="ECO:0007669"/>
    <property type="project" value="UniProtKB-KW"/>
</dbReference>